<dbReference type="AlphaFoldDB" id="R2NYN9"/>
<protein>
    <submittedName>
        <fullName evidence="1">Uncharacterized protein</fullName>
    </submittedName>
</protein>
<reference evidence="2 4" key="2">
    <citation type="submission" date="2013-03" db="EMBL/GenBank/DDBJ databases">
        <title>The Genome Sequence of Enterococcus raffinosus ATCC_49464 (PacBio/Illumina hybrid assembly).</title>
        <authorList>
            <consortium name="The Broad Institute Genomics Platform"/>
            <consortium name="The Broad Institute Genome Sequencing Center for Infectious Disease"/>
            <person name="Earl A."/>
            <person name="Russ C."/>
            <person name="Gilmore M."/>
            <person name="Surin D."/>
            <person name="Walker B."/>
            <person name="Young S."/>
            <person name="Zeng Q."/>
            <person name="Gargeya S."/>
            <person name="Fitzgerald M."/>
            <person name="Haas B."/>
            <person name="Abouelleil A."/>
            <person name="Allen A.W."/>
            <person name="Alvarado L."/>
            <person name="Arachchi H.M."/>
            <person name="Berlin A.M."/>
            <person name="Chapman S.B."/>
            <person name="Gainer-Dewar J."/>
            <person name="Goldberg J."/>
            <person name="Griggs A."/>
            <person name="Gujja S."/>
            <person name="Hansen M."/>
            <person name="Howarth C."/>
            <person name="Imamovic A."/>
            <person name="Ireland A."/>
            <person name="Larimer J."/>
            <person name="McCowan C."/>
            <person name="Murphy C."/>
            <person name="Pearson M."/>
            <person name="Poon T.W."/>
            <person name="Priest M."/>
            <person name="Roberts A."/>
            <person name="Saif S."/>
            <person name="Shea T."/>
            <person name="Sisk P."/>
            <person name="Sykes S."/>
            <person name="Wortman J."/>
            <person name="Nusbaum C."/>
            <person name="Birren B."/>
        </authorList>
    </citation>
    <scope>NUCLEOTIDE SEQUENCE [LARGE SCALE GENOMIC DNA]</scope>
    <source>
        <strain evidence="2 4">ATCC 49464</strain>
    </source>
</reference>
<reference evidence="1 3" key="1">
    <citation type="submission" date="2013-02" db="EMBL/GenBank/DDBJ databases">
        <title>The Genome Sequence of Enterococcus raffinosus ATCC_49464.</title>
        <authorList>
            <consortium name="The Broad Institute Genome Sequencing Platform"/>
            <consortium name="The Broad Institute Genome Sequencing Center for Infectious Disease"/>
            <person name="Earl A.M."/>
            <person name="Gilmore M.S."/>
            <person name="Lebreton F."/>
            <person name="Walker B."/>
            <person name="Young S.K."/>
            <person name="Zeng Q."/>
            <person name="Gargeya S."/>
            <person name="Fitzgerald M."/>
            <person name="Haas B."/>
            <person name="Abouelleil A."/>
            <person name="Alvarado L."/>
            <person name="Arachchi H.M."/>
            <person name="Berlin A.M."/>
            <person name="Chapman S.B."/>
            <person name="Dewar J."/>
            <person name="Goldberg J."/>
            <person name="Griggs A."/>
            <person name="Gujja S."/>
            <person name="Hansen M."/>
            <person name="Howarth C."/>
            <person name="Imamovic A."/>
            <person name="Larimer J."/>
            <person name="McCowan C."/>
            <person name="Murphy C."/>
            <person name="Neiman D."/>
            <person name="Pearson M."/>
            <person name="Priest M."/>
            <person name="Roberts A."/>
            <person name="Saif S."/>
            <person name="Shea T."/>
            <person name="Sisk P."/>
            <person name="Sykes S."/>
            <person name="Wortman J."/>
            <person name="Nusbaum C."/>
            <person name="Birren B."/>
        </authorList>
    </citation>
    <scope>NUCLEOTIDE SEQUENCE [LARGE SCALE GENOMIC DNA]</scope>
    <source>
        <strain evidence="1 3">ATCC 49464</strain>
    </source>
</reference>
<comment type="caution">
    <text evidence="1">The sequence shown here is derived from an EMBL/GenBank/DDBJ whole genome shotgun (WGS) entry which is preliminary data.</text>
</comment>
<dbReference type="PATRIC" id="fig|1158602.3.peg.3012"/>
<keyword evidence="4" id="KW-1185">Reference proteome</keyword>
<evidence type="ECO:0000313" key="3">
    <source>
        <dbReference type="Proteomes" id="UP000013877"/>
    </source>
</evidence>
<dbReference type="HOGENOM" id="CLU_214827_0_0_9"/>
<gene>
    <name evidence="2" type="ORF">I590_02955</name>
    <name evidence="1" type="ORF">UAK_03012</name>
</gene>
<organism evidence="1 3">
    <name type="scientific">Enterococcus raffinosus ATCC 49464</name>
    <dbReference type="NCBI Taxonomy" id="1158602"/>
    <lineage>
        <taxon>Bacteria</taxon>
        <taxon>Bacillati</taxon>
        <taxon>Bacillota</taxon>
        <taxon>Bacilli</taxon>
        <taxon>Lactobacillales</taxon>
        <taxon>Enterococcaceae</taxon>
        <taxon>Enterococcus</taxon>
    </lineage>
</organism>
<sequence length="39" mass="4557">MSFDYDTAMADPECHIFVNVHIPNDEDNPENMEGWVEDE</sequence>
<evidence type="ECO:0000313" key="1">
    <source>
        <dbReference type="EMBL" id="EOH76163.1"/>
    </source>
</evidence>
<dbReference type="Proteomes" id="UP000013877">
    <property type="component" value="Unassembled WGS sequence"/>
</dbReference>
<dbReference type="eggNOG" id="ENOG50307X2">
    <property type="taxonomic scope" value="Bacteria"/>
</dbReference>
<proteinExistence type="predicted"/>
<dbReference type="EMBL" id="AJAL01000015">
    <property type="protein sequence ID" value="EOH76163.1"/>
    <property type="molecule type" value="Genomic_DNA"/>
</dbReference>
<name>R2NYN9_9ENTE</name>
<accession>R2NYN9</accession>
<dbReference type="EMBL" id="ASWF01000003">
    <property type="protein sequence ID" value="EOT76130.1"/>
    <property type="molecule type" value="Genomic_DNA"/>
</dbReference>
<evidence type="ECO:0000313" key="2">
    <source>
        <dbReference type="EMBL" id="EOT76130.1"/>
    </source>
</evidence>
<evidence type="ECO:0000313" key="4">
    <source>
        <dbReference type="Proteomes" id="UP000014158"/>
    </source>
</evidence>
<dbReference type="Proteomes" id="UP000014158">
    <property type="component" value="Unassembled WGS sequence"/>
</dbReference>